<dbReference type="EnsemblPlants" id="AET4Gv20416400.16">
    <property type="protein sequence ID" value="AET4Gv20416400.16"/>
    <property type="gene ID" value="AET4Gv20416400"/>
</dbReference>
<reference evidence="2" key="2">
    <citation type="journal article" date="2017" name="Nat. Plants">
        <title>The Aegilops tauschii genome reveals multiple impacts of transposons.</title>
        <authorList>
            <person name="Zhao G."/>
            <person name="Zou C."/>
            <person name="Li K."/>
            <person name="Wang K."/>
            <person name="Li T."/>
            <person name="Gao L."/>
            <person name="Zhang X."/>
            <person name="Wang H."/>
            <person name="Yang Z."/>
            <person name="Liu X."/>
            <person name="Jiang W."/>
            <person name="Mao L."/>
            <person name="Kong X."/>
            <person name="Jiao Y."/>
            <person name="Jia J."/>
        </authorList>
    </citation>
    <scope>NUCLEOTIDE SEQUENCE [LARGE SCALE GENOMIC DNA]</scope>
    <source>
        <strain evidence="2">cv. AL8/78</strain>
    </source>
</reference>
<dbReference type="Gramene" id="AET4Gv20416400.7">
    <property type="protein sequence ID" value="AET4Gv20416400.7"/>
    <property type="gene ID" value="AET4Gv20416400"/>
</dbReference>
<accession>A0A453I229</accession>
<keyword evidence="2" id="KW-1185">Reference proteome</keyword>
<evidence type="ECO:0000313" key="1">
    <source>
        <dbReference type="EnsemblPlants" id="AET4Gv20416400.9"/>
    </source>
</evidence>
<protein>
    <submittedName>
        <fullName evidence="1">Uncharacterized protein</fullName>
    </submittedName>
</protein>
<dbReference type="Proteomes" id="UP000015105">
    <property type="component" value="Chromosome 4D"/>
</dbReference>
<dbReference type="EnsemblPlants" id="AET4Gv20416400.7">
    <property type="protein sequence ID" value="AET4Gv20416400.7"/>
    <property type="gene ID" value="AET4Gv20416400"/>
</dbReference>
<dbReference type="Gramene" id="AET4Gv20416400.16">
    <property type="protein sequence ID" value="AET4Gv20416400.16"/>
    <property type="gene ID" value="AET4Gv20416400"/>
</dbReference>
<dbReference type="AlphaFoldDB" id="A0A453I229"/>
<evidence type="ECO:0000313" key="2">
    <source>
        <dbReference type="Proteomes" id="UP000015105"/>
    </source>
</evidence>
<proteinExistence type="predicted"/>
<reference evidence="1" key="4">
    <citation type="submission" date="2019-03" db="UniProtKB">
        <authorList>
            <consortium name="EnsemblPlants"/>
        </authorList>
    </citation>
    <scope>IDENTIFICATION</scope>
</reference>
<organism evidence="1 2">
    <name type="scientific">Aegilops tauschii subsp. strangulata</name>
    <name type="common">Goatgrass</name>
    <dbReference type="NCBI Taxonomy" id="200361"/>
    <lineage>
        <taxon>Eukaryota</taxon>
        <taxon>Viridiplantae</taxon>
        <taxon>Streptophyta</taxon>
        <taxon>Embryophyta</taxon>
        <taxon>Tracheophyta</taxon>
        <taxon>Spermatophyta</taxon>
        <taxon>Magnoliopsida</taxon>
        <taxon>Liliopsida</taxon>
        <taxon>Poales</taxon>
        <taxon>Poaceae</taxon>
        <taxon>BOP clade</taxon>
        <taxon>Pooideae</taxon>
        <taxon>Triticodae</taxon>
        <taxon>Triticeae</taxon>
        <taxon>Triticinae</taxon>
        <taxon>Aegilops</taxon>
    </lineage>
</organism>
<sequence>MFSDTNRFELLQPAANTSSVSHRRDKIRSLTNDEDVMWSFTSDEDVVWSFTSDEETRSDHSPVMKMLCGRCCRAKC</sequence>
<dbReference type="Gramene" id="AET4Gv20416400.9">
    <property type="protein sequence ID" value="AET4Gv20416400.9"/>
    <property type="gene ID" value="AET4Gv20416400"/>
</dbReference>
<dbReference type="EnsemblPlants" id="AET4Gv20416400.9">
    <property type="protein sequence ID" value="AET4Gv20416400.9"/>
    <property type="gene ID" value="AET4Gv20416400"/>
</dbReference>
<reference evidence="1" key="3">
    <citation type="journal article" date="2017" name="Nature">
        <title>Genome sequence of the progenitor of the wheat D genome Aegilops tauschii.</title>
        <authorList>
            <person name="Luo M.C."/>
            <person name="Gu Y.Q."/>
            <person name="Puiu D."/>
            <person name="Wang H."/>
            <person name="Twardziok S.O."/>
            <person name="Deal K.R."/>
            <person name="Huo N."/>
            <person name="Zhu T."/>
            <person name="Wang L."/>
            <person name="Wang Y."/>
            <person name="McGuire P.E."/>
            <person name="Liu S."/>
            <person name="Long H."/>
            <person name="Ramasamy R.K."/>
            <person name="Rodriguez J.C."/>
            <person name="Van S.L."/>
            <person name="Yuan L."/>
            <person name="Wang Z."/>
            <person name="Xia Z."/>
            <person name="Xiao L."/>
            <person name="Anderson O.D."/>
            <person name="Ouyang S."/>
            <person name="Liang Y."/>
            <person name="Zimin A.V."/>
            <person name="Pertea G."/>
            <person name="Qi P."/>
            <person name="Bennetzen J.L."/>
            <person name="Dai X."/>
            <person name="Dawson M.W."/>
            <person name="Muller H.G."/>
            <person name="Kugler K."/>
            <person name="Rivarola-Duarte L."/>
            <person name="Spannagl M."/>
            <person name="Mayer K.F.X."/>
            <person name="Lu F.H."/>
            <person name="Bevan M.W."/>
            <person name="Leroy P."/>
            <person name="Li P."/>
            <person name="You F.M."/>
            <person name="Sun Q."/>
            <person name="Liu Z."/>
            <person name="Lyons E."/>
            <person name="Wicker T."/>
            <person name="Salzberg S.L."/>
            <person name="Devos K.M."/>
            <person name="Dvorak J."/>
        </authorList>
    </citation>
    <scope>NUCLEOTIDE SEQUENCE [LARGE SCALE GENOMIC DNA]</scope>
    <source>
        <strain evidence="1">cv. AL8/78</strain>
    </source>
</reference>
<reference evidence="1" key="5">
    <citation type="journal article" date="2021" name="G3 (Bethesda)">
        <title>Aegilops tauschii genome assembly Aet v5.0 features greater sequence contiguity and improved annotation.</title>
        <authorList>
            <person name="Wang L."/>
            <person name="Zhu T."/>
            <person name="Rodriguez J.C."/>
            <person name="Deal K.R."/>
            <person name="Dubcovsky J."/>
            <person name="McGuire P.E."/>
            <person name="Lux T."/>
            <person name="Spannagl M."/>
            <person name="Mayer K.F.X."/>
            <person name="Baldrich P."/>
            <person name="Meyers B.C."/>
            <person name="Huo N."/>
            <person name="Gu Y.Q."/>
            <person name="Zhou H."/>
            <person name="Devos K.M."/>
            <person name="Bennetzen J.L."/>
            <person name="Unver T."/>
            <person name="Budak H."/>
            <person name="Gulick P.J."/>
            <person name="Galiba G."/>
            <person name="Kalapos B."/>
            <person name="Nelson D.R."/>
            <person name="Li P."/>
            <person name="You F.M."/>
            <person name="Luo M.C."/>
            <person name="Dvorak J."/>
        </authorList>
    </citation>
    <scope>NUCLEOTIDE SEQUENCE [LARGE SCALE GENOMIC DNA]</scope>
    <source>
        <strain evidence="1">cv. AL8/78</strain>
    </source>
</reference>
<name>A0A453I229_AEGTS</name>
<reference evidence="2" key="1">
    <citation type="journal article" date="2014" name="Science">
        <title>Ancient hybridizations among the ancestral genomes of bread wheat.</title>
        <authorList>
            <consortium name="International Wheat Genome Sequencing Consortium,"/>
            <person name="Marcussen T."/>
            <person name="Sandve S.R."/>
            <person name="Heier L."/>
            <person name="Spannagl M."/>
            <person name="Pfeifer M."/>
            <person name="Jakobsen K.S."/>
            <person name="Wulff B.B."/>
            <person name="Steuernagel B."/>
            <person name="Mayer K.F."/>
            <person name="Olsen O.A."/>
        </authorList>
    </citation>
    <scope>NUCLEOTIDE SEQUENCE [LARGE SCALE GENOMIC DNA]</scope>
    <source>
        <strain evidence="2">cv. AL8/78</strain>
    </source>
</reference>